<comment type="caution">
    <text evidence="11">The sequence shown here is derived from an EMBL/GenBank/DDBJ whole genome shotgun (WGS) entry which is preliminary data.</text>
</comment>
<evidence type="ECO:0000256" key="3">
    <source>
        <dbReference type="ARBA" id="ARBA00022703"/>
    </source>
</evidence>
<evidence type="ECO:0000256" key="6">
    <source>
        <dbReference type="ARBA" id="ARBA00023159"/>
    </source>
</evidence>
<dbReference type="PRINTS" id="PR02031">
    <property type="entry name" value="CYSSERRICHNP"/>
</dbReference>
<evidence type="ECO:0000313" key="12">
    <source>
        <dbReference type="Proteomes" id="UP000324632"/>
    </source>
</evidence>
<feature type="domain" description="Cysteine/serine-rich nuclear protein N-terminal" evidence="10">
    <location>
        <begin position="71"/>
        <end position="288"/>
    </location>
</feature>
<evidence type="ECO:0000256" key="5">
    <source>
        <dbReference type="ARBA" id="ARBA00023125"/>
    </source>
</evidence>
<sequence length="532" mass="59391">MDALQSGSLKRKYEEDAVYSSSSPSSHSEWDSDEESPQSDTVDFGPIVPFSSSNHLPILSILKKTPDAQFKGSVQFGLVTVFLFQRCQGFSSVPSHGGCTLGMVRRHTACQQFTLAEHEEEQQRLRTERIREQHQEKQLEAMRQKLISSGTLTVAEAASLTVSDVMDEDVDLTITKPKEGGPLRPYSSKRRRALLRSAGIVRIDREEKRQLQELRQWRKDCGCHCKGFCEPETCACSQAGIKCQMDRGNFPCGCSKEGCGNPMDRVEFNSSRVRSHYIHTHMKLELEKRLLDEKRITVTEPPSRERNTPLTFPMENNLSSLTSLSPGPGFHLSSEKDNSSSSDMMDTSCSLSVSLDSEATGHPASERATLDVDDNGLAHILSFDDSDEDGCPYIKEYERVDMDQPLTHDLSTEAALSTKYNMENNTSTSQQENVDKNANQAILECVNDSFDIPKTPSPSSDNNCYMDFSLSSDPDLVFFDSFHECGPSLSYNHFRVNTHTDYISHLQFPGCPRSPQIEDSGVCLLESLVGIS</sequence>
<protein>
    <submittedName>
        <fullName evidence="11">Cysteine/serine-rich nuclear protein 1</fullName>
    </submittedName>
</protein>
<evidence type="ECO:0000256" key="1">
    <source>
        <dbReference type="ARBA" id="ARBA00004123"/>
    </source>
</evidence>
<keyword evidence="6" id="KW-0010">Activator</keyword>
<feature type="region of interest" description="Disordered" evidence="9">
    <location>
        <begin position="1"/>
        <end position="46"/>
    </location>
</feature>
<evidence type="ECO:0000256" key="8">
    <source>
        <dbReference type="ARBA" id="ARBA00023242"/>
    </source>
</evidence>
<evidence type="ECO:0000313" key="11">
    <source>
        <dbReference type="EMBL" id="KAA0719166.1"/>
    </source>
</evidence>
<dbReference type="AlphaFoldDB" id="A0A5A9PE64"/>
<comment type="similarity">
    <text evidence="2">Belongs to the AXUD1 family.</text>
</comment>
<dbReference type="GO" id="GO:0005634">
    <property type="term" value="C:nucleus"/>
    <property type="evidence" value="ECO:0007669"/>
    <property type="project" value="UniProtKB-SubCell"/>
</dbReference>
<dbReference type="Proteomes" id="UP000324632">
    <property type="component" value="Chromosome 7"/>
</dbReference>
<name>A0A5A9PE64_9TELE</name>
<dbReference type="GO" id="GO:0043565">
    <property type="term" value="F:sequence-specific DNA binding"/>
    <property type="evidence" value="ECO:0007669"/>
    <property type="project" value="TreeGrafter"/>
</dbReference>
<dbReference type="GO" id="GO:0006915">
    <property type="term" value="P:apoptotic process"/>
    <property type="evidence" value="ECO:0007669"/>
    <property type="project" value="UniProtKB-KW"/>
</dbReference>
<dbReference type="InterPro" id="IPR031972">
    <property type="entry name" value="CSRNP_N"/>
</dbReference>
<dbReference type="EMBL" id="SOYY01000007">
    <property type="protein sequence ID" value="KAA0719166.1"/>
    <property type="molecule type" value="Genomic_DNA"/>
</dbReference>
<evidence type="ECO:0000256" key="9">
    <source>
        <dbReference type="SAM" id="MobiDB-lite"/>
    </source>
</evidence>
<keyword evidence="12" id="KW-1185">Reference proteome</keyword>
<evidence type="ECO:0000256" key="7">
    <source>
        <dbReference type="ARBA" id="ARBA00023163"/>
    </source>
</evidence>
<organism evidence="11 12">
    <name type="scientific">Triplophysa tibetana</name>
    <dbReference type="NCBI Taxonomy" id="1572043"/>
    <lineage>
        <taxon>Eukaryota</taxon>
        <taxon>Metazoa</taxon>
        <taxon>Chordata</taxon>
        <taxon>Craniata</taxon>
        <taxon>Vertebrata</taxon>
        <taxon>Euteleostomi</taxon>
        <taxon>Actinopterygii</taxon>
        <taxon>Neopterygii</taxon>
        <taxon>Teleostei</taxon>
        <taxon>Ostariophysi</taxon>
        <taxon>Cypriniformes</taxon>
        <taxon>Nemacheilidae</taxon>
        <taxon>Triplophysa</taxon>
    </lineage>
</organism>
<reference evidence="11 12" key="1">
    <citation type="journal article" date="2019" name="Mol. Ecol. Resour.">
        <title>Chromosome-level genome assembly of Triplophysa tibetana, a fish adapted to the harsh high-altitude environment of the Tibetan Plateau.</title>
        <authorList>
            <person name="Yang X."/>
            <person name="Liu H."/>
            <person name="Ma Z."/>
            <person name="Zou Y."/>
            <person name="Zou M."/>
            <person name="Mao Y."/>
            <person name="Li X."/>
            <person name="Wang H."/>
            <person name="Chen T."/>
            <person name="Wang W."/>
            <person name="Yang R."/>
        </authorList>
    </citation>
    <scope>NUCLEOTIDE SEQUENCE [LARGE SCALE GENOMIC DNA]</scope>
    <source>
        <strain evidence="11">TTIB1903HZAU</strain>
        <tissue evidence="11">Muscle</tissue>
    </source>
</reference>
<dbReference type="GO" id="GO:0000981">
    <property type="term" value="F:DNA-binding transcription factor activity, RNA polymerase II-specific"/>
    <property type="evidence" value="ECO:0007669"/>
    <property type="project" value="TreeGrafter"/>
</dbReference>
<accession>A0A5A9PE64</accession>
<dbReference type="PANTHER" id="PTHR13580">
    <property type="entry name" value="TGF-BETA INDUCED APOPTOSIS PROTEIN"/>
    <property type="match status" value="1"/>
</dbReference>
<keyword evidence="5" id="KW-0238">DNA-binding</keyword>
<keyword evidence="4" id="KW-0805">Transcription regulation</keyword>
<proteinExistence type="inferred from homology"/>
<keyword evidence="7" id="KW-0804">Transcription</keyword>
<evidence type="ECO:0000256" key="2">
    <source>
        <dbReference type="ARBA" id="ARBA00008548"/>
    </source>
</evidence>
<dbReference type="PANTHER" id="PTHR13580:SF10">
    <property type="entry name" value="CYSTEINE_SERINE-RICH NUCLEAR PROTEIN 1"/>
    <property type="match status" value="1"/>
</dbReference>
<evidence type="ECO:0000259" key="10">
    <source>
        <dbReference type="Pfam" id="PF16019"/>
    </source>
</evidence>
<feature type="region of interest" description="Disordered" evidence="9">
    <location>
        <begin position="296"/>
        <end position="348"/>
    </location>
</feature>
<keyword evidence="3" id="KW-0053">Apoptosis</keyword>
<feature type="compositionally biased region" description="Low complexity" evidence="9">
    <location>
        <begin position="18"/>
        <end position="27"/>
    </location>
</feature>
<evidence type="ECO:0000256" key="4">
    <source>
        <dbReference type="ARBA" id="ARBA00023015"/>
    </source>
</evidence>
<dbReference type="InterPro" id="IPR023260">
    <property type="entry name" value="Cys/Ser-rich_nuc_prot"/>
</dbReference>
<feature type="compositionally biased region" description="Low complexity" evidence="9">
    <location>
        <begin position="339"/>
        <end position="348"/>
    </location>
</feature>
<feature type="compositionally biased region" description="Polar residues" evidence="9">
    <location>
        <begin position="308"/>
        <end position="317"/>
    </location>
</feature>
<gene>
    <name evidence="11" type="ORF">E1301_Tti007516</name>
</gene>
<keyword evidence="8" id="KW-0539">Nucleus</keyword>
<dbReference type="Pfam" id="PF16019">
    <property type="entry name" value="CSRNP_N"/>
    <property type="match status" value="1"/>
</dbReference>
<feature type="compositionally biased region" description="Basic and acidic residues" evidence="9">
    <location>
        <begin position="296"/>
        <end position="307"/>
    </location>
</feature>
<comment type="subcellular location">
    <subcellularLocation>
        <location evidence="1">Nucleus</location>
    </subcellularLocation>
</comment>